<sequence>MLALPSPPTRGTSLFPCIEEEEEEADYGCHDARDMVASLVDCLGQLDLCPEDSPKVDSVPLLSKSASTSAMLTVAGGRGDASVGEQRVGEVLPTVQDVKSLHKSVQIASVSHRLWPVPVDQQPPYSSVTMTPSPDSLSRHPCGPEGGAVTLGCPLCDLQITKADGHLYEHIYQQHHRDGILRVEMPDRPAYLLHACHRKQCWSLPSRPVRARRDSRASASKTPEGGGGGPTESPSSTACSVVVRESLSGGHYHCPLCGMLCVGDALGGGVRMHIIGCKSSGRRRLGPSMIRIQKVDRLCEGADHSQSVDTVVRLNAVAEDRTRDLRFHNEVQTREFPRVLSYLEQLDSPGIAHRPARKKYRRLYDIPELEEARVEDYVDALCLNALEGRGMDFIGARMTLIGSGVPPVIFRVVRGTGGEVWGVNYMEASQWKEMTHVLVGPMVHVGSLRNFCHTVRQLGMAVDKLVWVDCRDLITPSAAGPIAGWSPSSLIAAVTCAKRTIGSTGKTRKKLKGSGTPSPATSPDTKTVPSVKLTLPRLTEEPPRSSPLQLVSINSYIPAPQLAGSGSFVASPVTPVAAAERNGLAQSSGGRYSTCEFSPYSPATRDASPPDCDAPLIPGVTITPGKHRQRRRAVGGVRGRQKIAEETDGKSVKLMEADAAVPRRSMRLSRSAPPKRPTGYRFGPPSGGVST</sequence>
<feature type="compositionally biased region" description="Polar residues" evidence="1">
    <location>
        <begin position="515"/>
        <end position="528"/>
    </location>
</feature>
<name>A0A7J6MQ25_PERCH</name>
<dbReference type="Proteomes" id="UP000591131">
    <property type="component" value="Unassembled WGS sequence"/>
</dbReference>
<feature type="compositionally biased region" description="Basic and acidic residues" evidence="1">
    <location>
        <begin position="642"/>
        <end position="656"/>
    </location>
</feature>
<evidence type="ECO:0000256" key="1">
    <source>
        <dbReference type="SAM" id="MobiDB-lite"/>
    </source>
</evidence>
<feature type="region of interest" description="Disordered" evidence="1">
    <location>
        <begin position="504"/>
        <end position="546"/>
    </location>
</feature>
<organism evidence="2 3">
    <name type="scientific">Perkinsus chesapeaki</name>
    <name type="common">Clam parasite</name>
    <name type="synonym">Perkinsus andrewsi</name>
    <dbReference type="NCBI Taxonomy" id="330153"/>
    <lineage>
        <taxon>Eukaryota</taxon>
        <taxon>Sar</taxon>
        <taxon>Alveolata</taxon>
        <taxon>Perkinsozoa</taxon>
        <taxon>Perkinsea</taxon>
        <taxon>Perkinsida</taxon>
        <taxon>Perkinsidae</taxon>
        <taxon>Perkinsus</taxon>
    </lineage>
</organism>
<feature type="region of interest" description="Disordered" evidence="1">
    <location>
        <begin position="207"/>
        <end position="237"/>
    </location>
</feature>
<dbReference type="OrthoDB" id="10460788at2759"/>
<dbReference type="AlphaFoldDB" id="A0A7J6MQ25"/>
<comment type="caution">
    <text evidence="2">The sequence shown here is derived from an EMBL/GenBank/DDBJ whole genome shotgun (WGS) entry which is preliminary data.</text>
</comment>
<gene>
    <name evidence="2" type="ORF">FOL47_011070</name>
</gene>
<dbReference type="EMBL" id="JAAPAO010000092">
    <property type="protein sequence ID" value="KAF4673061.1"/>
    <property type="molecule type" value="Genomic_DNA"/>
</dbReference>
<feature type="region of interest" description="Disordered" evidence="1">
    <location>
        <begin position="617"/>
        <end position="691"/>
    </location>
</feature>
<accession>A0A7J6MQ25</accession>
<reference evidence="2 3" key="1">
    <citation type="submission" date="2020-04" db="EMBL/GenBank/DDBJ databases">
        <title>Perkinsus chesapeaki whole genome sequence.</title>
        <authorList>
            <person name="Bogema D.R."/>
        </authorList>
    </citation>
    <scope>NUCLEOTIDE SEQUENCE [LARGE SCALE GENOMIC DNA]</scope>
    <source>
        <strain evidence="2">ATCC PRA-425</strain>
    </source>
</reference>
<protein>
    <submittedName>
        <fullName evidence="2">Uncharacterized protein</fullName>
    </submittedName>
</protein>
<evidence type="ECO:0000313" key="3">
    <source>
        <dbReference type="Proteomes" id="UP000591131"/>
    </source>
</evidence>
<proteinExistence type="predicted"/>
<evidence type="ECO:0000313" key="2">
    <source>
        <dbReference type="EMBL" id="KAF4673061.1"/>
    </source>
</evidence>
<keyword evidence="3" id="KW-1185">Reference proteome</keyword>